<dbReference type="RefSeq" id="WP_047259552.1">
    <property type="nucleotide sequence ID" value="NZ_CP011546.1"/>
</dbReference>
<protein>
    <submittedName>
        <fullName evidence="4">Putative transcriptional regulator</fullName>
    </submittedName>
</protein>
<dbReference type="PIRSF" id="PIRSF016838">
    <property type="entry name" value="PafC"/>
    <property type="match status" value="1"/>
</dbReference>
<evidence type="ECO:0000313" key="4">
    <source>
        <dbReference type="EMBL" id="AKK11081.1"/>
    </source>
</evidence>
<organism evidence="4 5">
    <name type="scientific">Corynebacterium uterequi</name>
    <dbReference type="NCBI Taxonomy" id="1072256"/>
    <lineage>
        <taxon>Bacteria</taxon>
        <taxon>Bacillati</taxon>
        <taxon>Actinomycetota</taxon>
        <taxon>Actinomycetes</taxon>
        <taxon>Mycobacteriales</taxon>
        <taxon>Corynebacteriaceae</taxon>
        <taxon>Corynebacterium</taxon>
    </lineage>
</organism>
<reference evidence="5" key="2">
    <citation type="submission" date="2015-05" db="EMBL/GenBank/DDBJ databases">
        <title>Complete genome sequence of Corynebacterium uterequi DSM 45634, isolated from the uterus of a maiden mare.</title>
        <authorList>
            <person name="Ruckert C."/>
            <person name="Albersmeier A."/>
            <person name="Winkler A."/>
            <person name="Tauch A."/>
        </authorList>
    </citation>
    <scope>NUCLEOTIDE SEQUENCE [LARGE SCALE GENOMIC DNA]</scope>
    <source>
        <strain evidence="5">DSM 45634</strain>
    </source>
</reference>
<dbReference type="Pfam" id="PF19187">
    <property type="entry name" value="HTH_PafC"/>
    <property type="match status" value="1"/>
</dbReference>
<keyword evidence="5" id="KW-1185">Reference proteome</keyword>
<dbReference type="InterPro" id="IPR028349">
    <property type="entry name" value="PafC-like"/>
</dbReference>
<dbReference type="OrthoDB" id="5174471at2"/>
<dbReference type="PATRIC" id="fig|1072256.5.peg.1071"/>
<dbReference type="AlphaFoldDB" id="A0A0G3HCG4"/>
<feature type="domain" description="WYL" evidence="1">
    <location>
        <begin position="148"/>
        <end position="213"/>
    </location>
</feature>
<feature type="domain" description="PafC HTH" evidence="2">
    <location>
        <begin position="16"/>
        <end position="127"/>
    </location>
</feature>
<dbReference type="InterPro" id="IPR057727">
    <property type="entry name" value="WCX_dom"/>
</dbReference>
<dbReference type="Pfam" id="PF25583">
    <property type="entry name" value="WCX"/>
    <property type="match status" value="1"/>
</dbReference>
<reference evidence="4 5" key="1">
    <citation type="journal article" date="2015" name="Genome Announc.">
        <title>Virulence Factor Genes Detected in the Complete Genome Sequence of Corynebacterium uterequi DSM 45634, Isolated from the Uterus of a Maiden Mare.</title>
        <authorList>
            <person name="Ruckert C."/>
            <person name="Kriete M."/>
            <person name="Jaenicke S."/>
            <person name="Winkler A."/>
            <person name="Tauch A."/>
        </authorList>
    </citation>
    <scope>NUCLEOTIDE SEQUENCE [LARGE SCALE GENOMIC DNA]</scope>
    <source>
        <strain evidence="4 5">DSM 45634</strain>
    </source>
</reference>
<dbReference type="InterPro" id="IPR026881">
    <property type="entry name" value="WYL_dom"/>
</dbReference>
<gene>
    <name evidence="4" type="ORF">CUTER_05420</name>
</gene>
<accession>A0A0G3HCG4</accession>
<dbReference type="STRING" id="1072256.CUTER_05420"/>
<proteinExistence type="predicted"/>
<evidence type="ECO:0000259" key="3">
    <source>
        <dbReference type="Pfam" id="PF25583"/>
    </source>
</evidence>
<dbReference type="Pfam" id="PF13280">
    <property type="entry name" value="WYL"/>
    <property type="match status" value="1"/>
</dbReference>
<evidence type="ECO:0000313" key="5">
    <source>
        <dbReference type="Proteomes" id="UP000035548"/>
    </source>
</evidence>
<dbReference type="PANTHER" id="PTHR34580:SF1">
    <property type="entry name" value="PROTEIN PAFC"/>
    <property type="match status" value="1"/>
</dbReference>
<name>A0A0G3HCG4_9CORY</name>
<dbReference type="KEGG" id="cut:CUTER_05420"/>
<dbReference type="PROSITE" id="PS52050">
    <property type="entry name" value="WYL"/>
    <property type="match status" value="1"/>
</dbReference>
<dbReference type="Proteomes" id="UP000035548">
    <property type="component" value="Chromosome"/>
</dbReference>
<feature type="domain" description="WCX" evidence="3">
    <location>
        <begin position="237"/>
        <end position="317"/>
    </location>
</feature>
<dbReference type="PANTHER" id="PTHR34580">
    <property type="match status" value="1"/>
</dbReference>
<evidence type="ECO:0000259" key="1">
    <source>
        <dbReference type="Pfam" id="PF13280"/>
    </source>
</evidence>
<sequence>MTASGAANYQHDRYLELVRALNIVPYLRAHPTHTAFEAAINLGMKPSDAFRALQRAHISGVANSTGPLLELAFESSDPFVGPMNQGAVTPLRLTTREATALLLMLEHLEDHLIDPTAARSAAAKIRAAKSQITAGLPDTDPDVRDPDLAVVTEALHGRRRLAMTYWNASRLASEQRLVDPVRLVVRDGETYLLAWDDSRGEHRSFRLDRISDPSVTDERANPHHKLVPDDPFAFSHNATVRIQRRALWLQDYVPLAVSDSATVCEARAEETDGEESVLAELAYGSRDWLIRFCLSHADRLTLLSPADAAAEVARRAKLGLAGYDEQST</sequence>
<dbReference type="InterPro" id="IPR051534">
    <property type="entry name" value="CBASS_pafABC_assoc_protein"/>
</dbReference>
<evidence type="ECO:0000259" key="2">
    <source>
        <dbReference type="Pfam" id="PF19187"/>
    </source>
</evidence>
<dbReference type="EMBL" id="CP011546">
    <property type="protein sequence ID" value="AKK11081.1"/>
    <property type="molecule type" value="Genomic_DNA"/>
</dbReference>
<dbReference type="InterPro" id="IPR043839">
    <property type="entry name" value="PafC_HTH"/>
</dbReference>